<dbReference type="OrthoDB" id="9806181at2"/>
<dbReference type="STRING" id="39492.ERS852540_01083"/>
<dbReference type="Proteomes" id="UP000095662">
    <property type="component" value="Unassembled WGS sequence"/>
</dbReference>
<gene>
    <name evidence="1" type="ORF">ERS852540_01083</name>
</gene>
<reference evidence="1 2" key="1">
    <citation type="submission" date="2015-09" db="EMBL/GenBank/DDBJ databases">
        <authorList>
            <consortium name="Pathogen Informatics"/>
        </authorList>
    </citation>
    <scope>NUCLEOTIDE SEQUENCE [LARGE SCALE GENOMIC DNA]</scope>
    <source>
        <strain evidence="1 2">2789STDY5834928</strain>
    </source>
</reference>
<evidence type="ECO:0000313" key="1">
    <source>
        <dbReference type="EMBL" id="CUQ85369.1"/>
    </source>
</evidence>
<dbReference type="AlphaFoldDB" id="A0A174ZKA8"/>
<protein>
    <submittedName>
        <fullName evidence="1">Uncharacterized protein</fullName>
    </submittedName>
</protein>
<name>A0A174ZKA8_9FIRM</name>
<evidence type="ECO:0000313" key="2">
    <source>
        <dbReference type="Proteomes" id="UP000095662"/>
    </source>
</evidence>
<dbReference type="EMBL" id="CZBY01000007">
    <property type="protein sequence ID" value="CUQ85369.1"/>
    <property type="molecule type" value="Genomic_DNA"/>
</dbReference>
<accession>A0A174ZKA8</accession>
<sequence>MSNVSIIFTPEPDQWGLRGDPFLWQLLKEQYQTVELPYPPKVLREEILRIFADLTGELPEPGKHYYVNQFAKTHVGMSTGWISGDFWQATAIPLLMERLKQTNCSKEYVP</sequence>
<proteinExistence type="predicted"/>
<organism evidence="1 2">
    <name type="scientific">[Eubacterium] siraeum</name>
    <dbReference type="NCBI Taxonomy" id="39492"/>
    <lineage>
        <taxon>Bacteria</taxon>
        <taxon>Bacillati</taxon>
        <taxon>Bacillota</taxon>
        <taxon>Clostridia</taxon>
        <taxon>Eubacteriales</taxon>
        <taxon>Oscillospiraceae</taxon>
        <taxon>Oscillospiraceae incertae sedis</taxon>
    </lineage>
</organism>